<name>A0AAU7NXI5_9GAMM</name>
<dbReference type="Proteomes" id="UP001225378">
    <property type="component" value="Chromosome"/>
</dbReference>
<evidence type="ECO:0000313" key="1">
    <source>
        <dbReference type="EMBL" id="XBS21326.1"/>
    </source>
</evidence>
<organism evidence="1 2">
    <name type="scientific">Methylomarinum roseum</name>
    <dbReference type="NCBI Taxonomy" id="3067653"/>
    <lineage>
        <taxon>Bacteria</taxon>
        <taxon>Pseudomonadati</taxon>
        <taxon>Pseudomonadota</taxon>
        <taxon>Gammaproteobacteria</taxon>
        <taxon>Methylococcales</taxon>
        <taxon>Methylococcaceae</taxon>
        <taxon>Methylomarinum</taxon>
    </lineage>
</organism>
<dbReference type="AlphaFoldDB" id="A0AAU7NXI5"/>
<accession>A0AAU7NXI5</accession>
<keyword evidence="2" id="KW-1185">Reference proteome</keyword>
<dbReference type="RefSeq" id="WP_349432025.1">
    <property type="nucleotide sequence ID" value="NZ_CP157743.1"/>
</dbReference>
<evidence type="ECO:0008006" key="3">
    <source>
        <dbReference type="Google" id="ProtNLM"/>
    </source>
</evidence>
<sequence>MERNYHTTDAIQIDNLELYAQTAFHEAGHAAAIYFGNRQKKLPPVYFEIQVSKPAENNAQLFAKVIDGQLIQNLPVTVIDNLADLSDADKHSYQCAYEADVMNLLVGPLAEAKYVAERDGEVFNQNLVNCNALKHYGGCSDVKKATTYLQYFIGSPSRQKKKMQELFMQAYRFINRPSYWQAVMQLAEFILAHDHDTISCEEIITVFNHYHR</sequence>
<evidence type="ECO:0000313" key="2">
    <source>
        <dbReference type="Proteomes" id="UP001225378"/>
    </source>
</evidence>
<dbReference type="KEGG" id="mech:Q9L42_004150"/>
<dbReference type="EMBL" id="CP157743">
    <property type="protein sequence ID" value="XBS21326.1"/>
    <property type="molecule type" value="Genomic_DNA"/>
</dbReference>
<reference evidence="1 2" key="1">
    <citation type="journal article" date="2024" name="Microbiology">
        <title>Methylomarinum rosea sp. nov., a novel halophilic methanotrophic bacterium from the hypersaline Lake Elton.</title>
        <authorList>
            <person name="Suleimanov R.Z."/>
            <person name="Oshkin I.Y."/>
            <person name="Danilova O.V."/>
            <person name="Suzina N.E."/>
            <person name="Dedysh S.N."/>
        </authorList>
    </citation>
    <scope>NUCLEOTIDE SEQUENCE [LARGE SCALE GENOMIC DNA]</scope>
    <source>
        <strain evidence="1 2">Ch1-1</strain>
    </source>
</reference>
<gene>
    <name evidence="1" type="ORF">Q9L42_004150</name>
</gene>
<proteinExistence type="predicted"/>
<protein>
    <recommendedName>
        <fullName evidence="3">Peptidase M41 domain-containing protein</fullName>
    </recommendedName>
</protein>